<protein>
    <recommendedName>
        <fullName evidence="3">DUF5050 domain-containing protein</fullName>
    </recommendedName>
</protein>
<dbReference type="OrthoDB" id="2433869at2"/>
<evidence type="ECO:0008006" key="3">
    <source>
        <dbReference type="Google" id="ProtNLM"/>
    </source>
</evidence>
<dbReference type="RefSeq" id="WP_101331084.1">
    <property type="nucleotide sequence ID" value="NZ_PJNH01000001.1"/>
</dbReference>
<evidence type="ECO:0000313" key="1">
    <source>
        <dbReference type="EMBL" id="PKR79340.1"/>
    </source>
</evidence>
<sequence length="394" mass="45062">MKKYWKSITAFAVAVLGIGLYYTFSSFAFEDAPDFSIKTVEGDDQIVSDLIIDGHIRSGNTFDQVWISSSGTKYRSNQSFFNSIEGPEYTTSRSLQKKYKSFMRGKSYFATNMYEDEGHLLHVSNSIRGTNNGNELELSKLDKSTSSATENNIKLVNTTEYYDVQDVQIVDEKVVVVTRNWIREDNSGSYQIHTYTFDLDSLELIDDNIIIKKEEMGENDYEARISMLSNSKPLSQKDHAIFRKTVNKINHTTQGNYSEEEISNDLLAYEYSTGETKIIELPEKLNGLSVEFFDGEALYFISHDDERKLIVYNLGQEKVVNEIHLNDVLGKNGLVSTSLSLKDGQLYLLDYMKNKPTITIMNMDSEDIIYEGVILASNDKNQEMLEIEGMRFKY</sequence>
<gene>
    <name evidence="1" type="ORF">CEY16_06250</name>
</gene>
<comment type="caution">
    <text evidence="1">The sequence shown here is derived from an EMBL/GenBank/DDBJ whole genome shotgun (WGS) entry which is preliminary data.</text>
</comment>
<reference evidence="1 2" key="1">
    <citation type="submission" date="2017-06" db="EMBL/GenBank/DDBJ databases">
        <title>the draft geome sequence of Illustriluteabacillus marina B3227.</title>
        <authorList>
            <person name="He R.-H."/>
            <person name="Du Z.-J."/>
        </authorList>
    </citation>
    <scope>NUCLEOTIDE SEQUENCE [LARGE SCALE GENOMIC DNA]</scope>
    <source>
        <strain evidence="1 2">B3227</strain>
    </source>
</reference>
<dbReference type="AlphaFoldDB" id="A0A2I0QYY4"/>
<organism evidence="1 2">
    <name type="scientific">Halalkalibacillus sediminis</name>
    <dbReference type="NCBI Taxonomy" id="2018042"/>
    <lineage>
        <taxon>Bacteria</taxon>
        <taxon>Bacillati</taxon>
        <taxon>Bacillota</taxon>
        <taxon>Bacilli</taxon>
        <taxon>Bacillales</taxon>
        <taxon>Bacillaceae</taxon>
        <taxon>Halalkalibacillus</taxon>
    </lineage>
</organism>
<name>A0A2I0QYY4_9BACI</name>
<evidence type="ECO:0000313" key="2">
    <source>
        <dbReference type="Proteomes" id="UP000243524"/>
    </source>
</evidence>
<accession>A0A2I0QYY4</accession>
<keyword evidence="2" id="KW-1185">Reference proteome</keyword>
<dbReference type="Proteomes" id="UP000243524">
    <property type="component" value="Unassembled WGS sequence"/>
</dbReference>
<dbReference type="EMBL" id="PJNH01000001">
    <property type="protein sequence ID" value="PKR79340.1"/>
    <property type="molecule type" value="Genomic_DNA"/>
</dbReference>
<proteinExistence type="predicted"/>